<evidence type="ECO:0000256" key="1">
    <source>
        <dbReference type="ARBA" id="ARBA00022553"/>
    </source>
</evidence>
<gene>
    <name evidence="4" type="ORF">AACH06_15605</name>
</gene>
<dbReference type="Gene3D" id="3.40.50.2300">
    <property type="match status" value="1"/>
</dbReference>
<evidence type="ECO:0000313" key="5">
    <source>
        <dbReference type="Proteomes" id="UP001371218"/>
    </source>
</evidence>
<dbReference type="SUPFAM" id="SSF52172">
    <property type="entry name" value="CheY-like"/>
    <property type="match status" value="1"/>
</dbReference>
<organism evidence="4 5">
    <name type="scientific">Ideonella lacteola</name>
    <dbReference type="NCBI Taxonomy" id="2984193"/>
    <lineage>
        <taxon>Bacteria</taxon>
        <taxon>Pseudomonadati</taxon>
        <taxon>Pseudomonadota</taxon>
        <taxon>Betaproteobacteria</taxon>
        <taxon>Burkholderiales</taxon>
        <taxon>Sphaerotilaceae</taxon>
        <taxon>Ideonella</taxon>
    </lineage>
</organism>
<protein>
    <submittedName>
        <fullName evidence="4">Response regulator</fullName>
    </submittedName>
</protein>
<dbReference type="InterPro" id="IPR001789">
    <property type="entry name" value="Sig_transdc_resp-reg_receiver"/>
</dbReference>
<evidence type="ECO:0000313" key="4">
    <source>
        <dbReference type="EMBL" id="MEK8032254.1"/>
    </source>
</evidence>
<accession>A0ABU9BR65</accession>
<evidence type="ECO:0000256" key="2">
    <source>
        <dbReference type="PROSITE-ProRule" id="PRU00169"/>
    </source>
</evidence>
<dbReference type="EMBL" id="JBBUTG010000009">
    <property type="protein sequence ID" value="MEK8032254.1"/>
    <property type="molecule type" value="Genomic_DNA"/>
</dbReference>
<dbReference type="PANTHER" id="PTHR44591:SF3">
    <property type="entry name" value="RESPONSE REGULATORY DOMAIN-CONTAINING PROTEIN"/>
    <property type="match status" value="1"/>
</dbReference>
<feature type="modified residue" description="4-aspartylphosphate" evidence="2">
    <location>
        <position position="62"/>
    </location>
</feature>
<dbReference type="PANTHER" id="PTHR44591">
    <property type="entry name" value="STRESS RESPONSE REGULATOR PROTEIN 1"/>
    <property type="match status" value="1"/>
</dbReference>
<dbReference type="RefSeq" id="WP_341426665.1">
    <property type="nucleotide sequence ID" value="NZ_JBBUTG010000009.1"/>
</dbReference>
<sequence>MTHLNPPGNDDTRVIVIDDDRDAAQTLAAALTENGCQVQSAEDGLSALDLIERFQPHCVLLDIQMPGLDGLTLAHRLRERHCNDIVLVAITGGSPADKTVSATFDLVDHWFTKPIDIRKLMQLVRAG</sequence>
<dbReference type="InterPro" id="IPR011006">
    <property type="entry name" value="CheY-like_superfamily"/>
</dbReference>
<dbReference type="SMART" id="SM00448">
    <property type="entry name" value="REC"/>
    <property type="match status" value="1"/>
</dbReference>
<comment type="caution">
    <text evidence="4">The sequence shown here is derived from an EMBL/GenBank/DDBJ whole genome shotgun (WGS) entry which is preliminary data.</text>
</comment>
<evidence type="ECO:0000259" key="3">
    <source>
        <dbReference type="PROSITE" id="PS50110"/>
    </source>
</evidence>
<keyword evidence="1 2" id="KW-0597">Phosphoprotein</keyword>
<proteinExistence type="predicted"/>
<reference evidence="4 5" key="1">
    <citation type="submission" date="2024-04" db="EMBL/GenBank/DDBJ databases">
        <title>Novel species of the genus Ideonella isolated from streams.</title>
        <authorList>
            <person name="Lu H."/>
        </authorList>
    </citation>
    <scope>NUCLEOTIDE SEQUENCE [LARGE SCALE GENOMIC DNA]</scope>
    <source>
        <strain evidence="4 5">DXS29W</strain>
    </source>
</reference>
<dbReference type="InterPro" id="IPR050595">
    <property type="entry name" value="Bact_response_regulator"/>
</dbReference>
<dbReference type="PROSITE" id="PS50110">
    <property type="entry name" value="RESPONSE_REGULATORY"/>
    <property type="match status" value="1"/>
</dbReference>
<keyword evidence="5" id="KW-1185">Reference proteome</keyword>
<feature type="domain" description="Response regulatory" evidence="3">
    <location>
        <begin position="13"/>
        <end position="127"/>
    </location>
</feature>
<name>A0ABU9BR65_9BURK</name>
<dbReference type="Proteomes" id="UP001371218">
    <property type="component" value="Unassembled WGS sequence"/>
</dbReference>
<dbReference type="Pfam" id="PF00072">
    <property type="entry name" value="Response_reg"/>
    <property type="match status" value="1"/>
</dbReference>